<dbReference type="InterPro" id="IPR043906">
    <property type="entry name" value="Gfo/Idh/MocA_OxRdtase_bact_C"/>
</dbReference>
<reference evidence="2" key="1">
    <citation type="journal article" date="2015" name="Nature">
        <title>Complex archaea that bridge the gap between prokaryotes and eukaryotes.</title>
        <authorList>
            <person name="Spang A."/>
            <person name="Saw J.H."/>
            <person name="Jorgensen S.L."/>
            <person name="Zaremba-Niedzwiedzka K."/>
            <person name="Martijn J."/>
            <person name="Lind A.E."/>
            <person name="van Eijk R."/>
            <person name="Schleper C."/>
            <person name="Guy L."/>
            <person name="Ettema T.J."/>
        </authorList>
    </citation>
    <scope>NUCLEOTIDE SEQUENCE</scope>
</reference>
<organism evidence="2">
    <name type="scientific">marine sediment metagenome</name>
    <dbReference type="NCBI Taxonomy" id="412755"/>
    <lineage>
        <taxon>unclassified sequences</taxon>
        <taxon>metagenomes</taxon>
        <taxon>ecological metagenomes</taxon>
    </lineage>
</organism>
<gene>
    <name evidence="2" type="ORF">LCGC14_3004450</name>
</gene>
<proteinExistence type="predicted"/>
<accession>A0A0F8X016</accession>
<evidence type="ECO:0000313" key="2">
    <source>
        <dbReference type="EMBL" id="KKK62427.1"/>
    </source>
</evidence>
<feature type="domain" description="Gfo/Idh/MocA-like oxidoreductase bacterial type C-terminal" evidence="1">
    <location>
        <begin position="3"/>
        <end position="180"/>
    </location>
</feature>
<dbReference type="SUPFAM" id="SSF55347">
    <property type="entry name" value="Glyceraldehyde-3-phosphate dehydrogenase-like, C-terminal domain"/>
    <property type="match status" value="1"/>
</dbReference>
<dbReference type="EMBL" id="LAZR01061997">
    <property type="protein sequence ID" value="KKK62427.1"/>
    <property type="molecule type" value="Genomic_DNA"/>
</dbReference>
<name>A0A0F8X016_9ZZZZ</name>
<dbReference type="AlphaFoldDB" id="A0A0F8X016"/>
<dbReference type="Pfam" id="PF19051">
    <property type="entry name" value="GFO_IDH_MocA_C2"/>
    <property type="match status" value="1"/>
</dbReference>
<comment type="caution">
    <text evidence="2">The sequence shown here is derived from an EMBL/GenBank/DDBJ whole genome shotgun (WGS) entry which is preliminary data.</text>
</comment>
<protein>
    <recommendedName>
        <fullName evidence="1">Gfo/Idh/MocA-like oxidoreductase bacterial type C-terminal domain-containing protein</fullName>
    </recommendedName>
</protein>
<sequence length="184" mass="20863">NWGAHGIDQIQWALGMDETGPTELRPLSAGPSGQVAMRYANGVEVQFISQPGHGPMGGAVFTCERGKIEINRNKFTSNPLDIAEELRKKLDVAEEERKWSDDLALWQARWHMQDWLDCIRSRNRPVADVEIGHRSVTVCHLANITRAVGRALRWDPRDERFVDDEAANAMLHRPRREGFELPTA</sequence>
<feature type="non-terminal residue" evidence="2">
    <location>
        <position position="1"/>
    </location>
</feature>
<evidence type="ECO:0000259" key="1">
    <source>
        <dbReference type="Pfam" id="PF19051"/>
    </source>
</evidence>
<dbReference type="Gene3D" id="3.30.360.10">
    <property type="entry name" value="Dihydrodipicolinate Reductase, domain 2"/>
    <property type="match status" value="1"/>
</dbReference>